<dbReference type="GO" id="GO:0016491">
    <property type="term" value="F:oxidoreductase activity"/>
    <property type="evidence" value="ECO:0007669"/>
    <property type="project" value="UniProtKB-KW"/>
</dbReference>
<keyword evidence="4" id="KW-0349">Heme</keyword>
<feature type="domain" description="NADH-rubredoxin oxidoreductase C-terminal" evidence="12">
    <location>
        <begin position="176"/>
        <end position="241"/>
    </location>
</feature>
<dbReference type="AlphaFoldDB" id="A0A1B6NPV0"/>
<evidence type="ECO:0000256" key="5">
    <source>
        <dbReference type="ARBA" id="ARBA00022630"/>
    </source>
</evidence>
<evidence type="ECO:0000259" key="12">
    <source>
        <dbReference type="Pfam" id="PF18267"/>
    </source>
</evidence>
<keyword evidence="9" id="KW-0408">Iron</keyword>
<evidence type="ECO:0000256" key="3">
    <source>
        <dbReference type="ARBA" id="ARBA00005096"/>
    </source>
</evidence>
<dbReference type="InterPro" id="IPR023753">
    <property type="entry name" value="FAD/NAD-binding_dom"/>
</dbReference>
<keyword evidence="7" id="KW-0274">FAD</keyword>
<dbReference type="GO" id="GO:0051536">
    <property type="term" value="F:iron-sulfur cluster binding"/>
    <property type="evidence" value="ECO:0007669"/>
    <property type="project" value="UniProtKB-KW"/>
</dbReference>
<dbReference type="InterPro" id="IPR041575">
    <property type="entry name" value="Rubredoxin_C"/>
</dbReference>
<dbReference type="SUPFAM" id="SSF51905">
    <property type="entry name" value="FAD/NAD(P)-binding domain"/>
    <property type="match status" value="1"/>
</dbReference>
<evidence type="ECO:0000259" key="11">
    <source>
        <dbReference type="Pfam" id="PF07992"/>
    </source>
</evidence>
<accession>A0A1B6NPV0</accession>
<dbReference type="Pfam" id="PF07992">
    <property type="entry name" value="Pyr_redox_2"/>
    <property type="match status" value="1"/>
</dbReference>
<evidence type="ECO:0000256" key="10">
    <source>
        <dbReference type="ARBA" id="ARBA00023014"/>
    </source>
</evidence>
<dbReference type="PANTHER" id="PTHR43809:SF1">
    <property type="entry name" value="NITRITE REDUCTASE (NADH) LARGE SUBUNIT"/>
    <property type="match status" value="1"/>
</dbReference>
<dbReference type="InterPro" id="IPR052034">
    <property type="entry name" value="NasD-like"/>
</dbReference>
<dbReference type="PANTHER" id="PTHR43809">
    <property type="entry name" value="NITRITE REDUCTASE (NADH) LARGE SUBUNIT"/>
    <property type="match status" value="1"/>
</dbReference>
<keyword evidence="8" id="KW-0560">Oxidoreductase</keyword>
<sequence>MSKVGVVVGGGLLGLEAANALKQAGLDTHVVEFAPQLMAVQLDQAGGTVLKDKIEDLGVTVHTQKATQTIEAGDTCRYKMVFADGTALETDMILFSAGIRPSDQLGRKSALTLGERGGIVIDNHCLTSDPNIYAVGECALWDNKIFGLVAPGYTMARTAVSHLTGGDAEFAGADMSTKLKLMGVEVGSIGDAHERTEGALSYTYLNQPEGVYKKLVVDSEQKYILGAVLVGDTSDYDTLLQYALNNIELPEHPESLILPSSDAAPALGADALPDTRLYARA</sequence>
<evidence type="ECO:0000313" key="13">
    <source>
        <dbReference type="EMBL" id="KTF05348.1"/>
    </source>
</evidence>
<evidence type="ECO:0000256" key="6">
    <source>
        <dbReference type="ARBA" id="ARBA00022723"/>
    </source>
</evidence>
<organism evidence="13">
    <name type="scientific">marine sediment metagenome</name>
    <dbReference type="NCBI Taxonomy" id="412755"/>
    <lineage>
        <taxon>unclassified sequences</taxon>
        <taxon>metagenomes</taxon>
        <taxon>ecological metagenomes</taxon>
    </lineage>
</organism>
<dbReference type="EMBL" id="AYSL01001843">
    <property type="protein sequence ID" value="KTF05348.1"/>
    <property type="molecule type" value="Genomic_DNA"/>
</dbReference>
<dbReference type="FunFam" id="3.30.390.30:FF:000006">
    <property type="entry name" value="Nitrite reductase large subunit"/>
    <property type="match status" value="1"/>
</dbReference>
<feature type="domain" description="FAD/NAD(P)-binding" evidence="11">
    <location>
        <begin position="6"/>
        <end position="154"/>
    </location>
</feature>
<evidence type="ECO:0000256" key="9">
    <source>
        <dbReference type="ARBA" id="ARBA00023004"/>
    </source>
</evidence>
<dbReference type="Gene3D" id="3.50.50.60">
    <property type="entry name" value="FAD/NAD(P)-binding domain"/>
    <property type="match status" value="2"/>
</dbReference>
<dbReference type="Gene3D" id="3.30.390.30">
    <property type="match status" value="1"/>
</dbReference>
<dbReference type="GO" id="GO:0046872">
    <property type="term" value="F:metal ion binding"/>
    <property type="evidence" value="ECO:0007669"/>
    <property type="project" value="UniProtKB-KW"/>
</dbReference>
<proteinExistence type="predicted"/>
<comment type="caution">
    <text evidence="13">The sequence shown here is derived from an EMBL/GenBank/DDBJ whole genome shotgun (WGS) entry which is preliminary data.</text>
</comment>
<keyword evidence="6" id="KW-0479">Metal-binding</keyword>
<dbReference type="Pfam" id="PF18267">
    <property type="entry name" value="Rubredoxin_C"/>
    <property type="match status" value="1"/>
</dbReference>
<name>A0A1B6NPV0_9ZZZZ</name>
<dbReference type="PRINTS" id="PR00368">
    <property type="entry name" value="FADPNR"/>
</dbReference>
<evidence type="ECO:0000256" key="8">
    <source>
        <dbReference type="ARBA" id="ARBA00023002"/>
    </source>
</evidence>
<comment type="cofactor">
    <cofactor evidence="2">
        <name>FAD</name>
        <dbReference type="ChEBI" id="CHEBI:57692"/>
    </cofactor>
</comment>
<dbReference type="InterPro" id="IPR016156">
    <property type="entry name" value="FAD/NAD-linked_Rdtase_dimer_sf"/>
</dbReference>
<protein>
    <submittedName>
        <fullName evidence="13">Nitrite reductase [NAD(P)H], large subunit</fullName>
    </submittedName>
</protein>
<comment type="cofactor">
    <cofactor evidence="1">
        <name>siroheme</name>
        <dbReference type="ChEBI" id="CHEBI:60052"/>
    </cofactor>
</comment>
<evidence type="ECO:0000256" key="7">
    <source>
        <dbReference type="ARBA" id="ARBA00022827"/>
    </source>
</evidence>
<keyword evidence="10" id="KW-0411">Iron-sulfur</keyword>
<reference evidence="13" key="1">
    <citation type="submission" date="2013-11" db="EMBL/GenBank/DDBJ databases">
        <title>Microbial diversity, functional groups and degradation webs in Northern and Southern Mediterranean and Red Sea marine crude oil polluted sites.</title>
        <authorList>
            <person name="Daffonchio D."/>
            <person name="Mapelli F."/>
            <person name="Ferrer M."/>
            <person name="Richter M."/>
            <person name="Cherif A."/>
            <person name="Malkawi H.I."/>
            <person name="Yakimov M.M."/>
            <person name="Abdel-Fattah Y.R."/>
            <person name="Blaghen M."/>
            <person name="Golyshin P.N."/>
            <person name="Kalogerakis N."/>
            <person name="Boon N."/>
            <person name="Magagnini M."/>
            <person name="Fava F."/>
        </authorList>
    </citation>
    <scope>NUCLEOTIDE SEQUENCE</scope>
</reference>
<dbReference type="PRINTS" id="PR00411">
    <property type="entry name" value="PNDRDTASEI"/>
</dbReference>
<evidence type="ECO:0000256" key="1">
    <source>
        <dbReference type="ARBA" id="ARBA00001929"/>
    </source>
</evidence>
<dbReference type="InterPro" id="IPR036188">
    <property type="entry name" value="FAD/NAD-bd_sf"/>
</dbReference>
<keyword evidence="5" id="KW-0285">Flavoprotein</keyword>
<evidence type="ECO:0000256" key="2">
    <source>
        <dbReference type="ARBA" id="ARBA00001974"/>
    </source>
</evidence>
<evidence type="ECO:0000256" key="4">
    <source>
        <dbReference type="ARBA" id="ARBA00022617"/>
    </source>
</evidence>
<gene>
    <name evidence="13" type="ORF">MGSAQ_003153</name>
</gene>
<comment type="pathway">
    <text evidence="3">Nitrogen metabolism; nitrate reduction (assimilation).</text>
</comment>